<keyword evidence="1" id="KW-1277">Toxin-antitoxin system</keyword>
<evidence type="ECO:0000256" key="3">
    <source>
        <dbReference type="ARBA" id="ARBA00022723"/>
    </source>
</evidence>
<accession>A0A2S6ANL1</accession>
<dbReference type="Proteomes" id="UP000239874">
    <property type="component" value="Unassembled WGS sequence"/>
</dbReference>
<proteinExistence type="predicted"/>
<dbReference type="OrthoDB" id="3694906at2"/>
<reference evidence="7 8" key="1">
    <citation type="submission" date="2018-02" db="EMBL/GenBank/DDBJ databases">
        <title>8 Nocardia nova and 1 Nocardia cyriacigeorgica strain used for evolution to TMP-SMX.</title>
        <authorList>
            <person name="Mehta H."/>
            <person name="Weng J."/>
            <person name="Shamoo Y."/>
        </authorList>
    </citation>
    <scope>NUCLEOTIDE SEQUENCE [LARGE SCALE GENOMIC DNA]</scope>
    <source>
        <strain evidence="7 8">MDA3139</strain>
    </source>
</reference>
<evidence type="ECO:0000256" key="4">
    <source>
        <dbReference type="ARBA" id="ARBA00022801"/>
    </source>
</evidence>
<dbReference type="GO" id="GO:0016787">
    <property type="term" value="F:hydrolase activity"/>
    <property type="evidence" value="ECO:0007669"/>
    <property type="project" value="UniProtKB-KW"/>
</dbReference>
<feature type="domain" description="PIN" evidence="6">
    <location>
        <begin position="25"/>
        <end position="152"/>
    </location>
</feature>
<dbReference type="Gene3D" id="3.40.50.1010">
    <property type="entry name" value="5'-nuclease"/>
    <property type="match status" value="1"/>
</dbReference>
<keyword evidence="2" id="KW-0540">Nuclease</keyword>
<dbReference type="EMBL" id="PSZC01000012">
    <property type="protein sequence ID" value="PPJ36861.1"/>
    <property type="molecule type" value="Genomic_DNA"/>
</dbReference>
<comment type="caution">
    <text evidence="7">The sequence shown here is derived from an EMBL/GenBank/DDBJ whole genome shotgun (WGS) entry which is preliminary data.</text>
</comment>
<name>A0A2S6ANL1_9NOCA</name>
<evidence type="ECO:0000313" key="8">
    <source>
        <dbReference type="Proteomes" id="UP000239874"/>
    </source>
</evidence>
<keyword evidence="5" id="KW-0460">Magnesium</keyword>
<evidence type="ECO:0000256" key="5">
    <source>
        <dbReference type="ARBA" id="ARBA00022842"/>
    </source>
</evidence>
<evidence type="ECO:0000313" key="7">
    <source>
        <dbReference type="EMBL" id="PPJ36861.1"/>
    </source>
</evidence>
<dbReference type="InterPro" id="IPR029060">
    <property type="entry name" value="PIN-like_dom_sf"/>
</dbReference>
<sequence>MTGQTGTIRSTGSGRSVTKSLPRVAVDTCVVVDLLTNVDPVRAANAGYLLDGHGTRYEIVLPAIVLTEIAGTGEIRGNHLPADVRGERVAAAISWISASRFIVAELSERLARKAADLAVEHQLKGPDGSVLATAMAWRCGSLYTRDNGILKCAGKFDDLKILEPQAPPEPELDLFSAVPA</sequence>
<evidence type="ECO:0000256" key="2">
    <source>
        <dbReference type="ARBA" id="ARBA00022722"/>
    </source>
</evidence>
<dbReference type="GO" id="GO:0046872">
    <property type="term" value="F:metal ion binding"/>
    <property type="evidence" value="ECO:0007669"/>
    <property type="project" value="UniProtKB-KW"/>
</dbReference>
<dbReference type="Pfam" id="PF01850">
    <property type="entry name" value="PIN"/>
    <property type="match status" value="1"/>
</dbReference>
<evidence type="ECO:0000256" key="1">
    <source>
        <dbReference type="ARBA" id="ARBA00022649"/>
    </source>
</evidence>
<dbReference type="AlphaFoldDB" id="A0A2S6ANL1"/>
<protein>
    <recommendedName>
        <fullName evidence="6">PIN domain-containing protein</fullName>
    </recommendedName>
</protein>
<evidence type="ECO:0000259" key="6">
    <source>
        <dbReference type="Pfam" id="PF01850"/>
    </source>
</evidence>
<keyword evidence="3" id="KW-0479">Metal-binding</keyword>
<keyword evidence="4" id="KW-0378">Hydrolase</keyword>
<dbReference type="GO" id="GO:0004518">
    <property type="term" value="F:nuclease activity"/>
    <property type="evidence" value="ECO:0007669"/>
    <property type="project" value="UniProtKB-KW"/>
</dbReference>
<gene>
    <name evidence="7" type="ORF">C5E45_18890</name>
</gene>
<dbReference type="InterPro" id="IPR002716">
    <property type="entry name" value="PIN_dom"/>
</dbReference>
<dbReference type="SUPFAM" id="SSF88723">
    <property type="entry name" value="PIN domain-like"/>
    <property type="match status" value="1"/>
</dbReference>
<organism evidence="7 8">
    <name type="scientific">Nocardia nova</name>
    <dbReference type="NCBI Taxonomy" id="37330"/>
    <lineage>
        <taxon>Bacteria</taxon>
        <taxon>Bacillati</taxon>
        <taxon>Actinomycetota</taxon>
        <taxon>Actinomycetes</taxon>
        <taxon>Mycobacteriales</taxon>
        <taxon>Nocardiaceae</taxon>
        <taxon>Nocardia</taxon>
    </lineage>
</organism>